<comment type="subcellular location">
    <subcellularLocation>
        <location evidence="1">Cell membrane</location>
        <topology evidence="1">Multi-pass membrane protein</topology>
    </subcellularLocation>
</comment>
<feature type="transmembrane region" description="Helical" evidence="10">
    <location>
        <begin position="16"/>
        <end position="36"/>
    </location>
</feature>
<evidence type="ECO:0000313" key="12">
    <source>
        <dbReference type="Proteomes" id="UP001257962"/>
    </source>
</evidence>
<keyword evidence="6" id="KW-0630">Potassium</keyword>
<keyword evidence="3" id="KW-1003">Cell membrane</keyword>
<dbReference type="PANTHER" id="PTHR32024:SF1">
    <property type="entry name" value="KTR SYSTEM POTASSIUM UPTAKE PROTEIN B"/>
    <property type="match status" value="1"/>
</dbReference>
<feature type="transmembrane region" description="Helical" evidence="10">
    <location>
        <begin position="194"/>
        <end position="219"/>
    </location>
</feature>
<evidence type="ECO:0000256" key="6">
    <source>
        <dbReference type="ARBA" id="ARBA00022958"/>
    </source>
</evidence>
<reference evidence="11" key="1">
    <citation type="submission" date="2023-03" db="EMBL/GenBank/DDBJ databases">
        <authorList>
            <person name="Shen W."/>
            <person name="Cai J."/>
        </authorList>
    </citation>
    <scope>NUCLEOTIDE SEQUENCE</scope>
    <source>
        <strain evidence="11">Y3</strain>
    </source>
</reference>
<dbReference type="EMBL" id="JARPYC010000021">
    <property type="protein sequence ID" value="MDT2667784.1"/>
    <property type="molecule type" value="Genomic_DNA"/>
</dbReference>
<evidence type="ECO:0000256" key="2">
    <source>
        <dbReference type="ARBA" id="ARBA00022448"/>
    </source>
</evidence>
<evidence type="ECO:0000256" key="7">
    <source>
        <dbReference type="ARBA" id="ARBA00022989"/>
    </source>
</evidence>
<keyword evidence="4" id="KW-0633">Potassium transport</keyword>
<evidence type="ECO:0000256" key="10">
    <source>
        <dbReference type="SAM" id="Phobius"/>
    </source>
</evidence>
<dbReference type="GO" id="GO:0015379">
    <property type="term" value="F:potassium:chloride symporter activity"/>
    <property type="evidence" value="ECO:0007669"/>
    <property type="project" value="InterPro"/>
</dbReference>
<evidence type="ECO:0000256" key="3">
    <source>
        <dbReference type="ARBA" id="ARBA00022475"/>
    </source>
</evidence>
<evidence type="ECO:0000256" key="8">
    <source>
        <dbReference type="ARBA" id="ARBA00023065"/>
    </source>
</evidence>
<evidence type="ECO:0000256" key="1">
    <source>
        <dbReference type="ARBA" id="ARBA00004651"/>
    </source>
</evidence>
<dbReference type="Proteomes" id="UP001257962">
    <property type="component" value="Unassembled WGS sequence"/>
</dbReference>
<dbReference type="PANTHER" id="PTHR32024">
    <property type="entry name" value="TRK SYSTEM POTASSIUM UPTAKE PROTEIN TRKG-RELATED"/>
    <property type="match status" value="1"/>
</dbReference>
<dbReference type="InterPro" id="IPR004772">
    <property type="entry name" value="TrkH"/>
</dbReference>
<feature type="transmembrane region" description="Helical" evidence="10">
    <location>
        <begin position="130"/>
        <end position="154"/>
    </location>
</feature>
<keyword evidence="5 10" id="KW-0812">Transmembrane</keyword>
<dbReference type="GO" id="GO:0005886">
    <property type="term" value="C:plasma membrane"/>
    <property type="evidence" value="ECO:0007669"/>
    <property type="project" value="UniProtKB-SubCell"/>
</dbReference>
<keyword evidence="8" id="KW-0406">Ion transport</keyword>
<keyword evidence="7 10" id="KW-1133">Transmembrane helix</keyword>
<feature type="transmembrane region" description="Helical" evidence="10">
    <location>
        <begin position="406"/>
        <end position="426"/>
    </location>
</feature>
<proteinExistence type="predicted"/>
<comment type="caution">
    <text evidence="11">The sequence shown here is derived from an EMBL/GenBank/DDBJ whole genome shotgun (WGS) entry which is preliminary data.</text>
</comment>
<dbReference type="RefSeq" id="WP_206887793.1">
    <property type="nucleotide sequence ID" value="NZ_CP141685.1"/>
</dbReference>
<sequence length="445" mass="49371">MKNFFIKRMIKNLTDLQIIFLSFLFVVILGGSILSLPISSKAGEYTSFVDSLFTAISATCVTGLAVLDTSTYWSFFGQVIILILIQVGGLGFMTLVASIFLLLNQKVSMKSRTALQKTYSVSHLGFKKSLVLGILFISLIAEFIGSVLLSFIFIPEYGWLKGVWFSVFHSVSAYCNAGFDLFGNSLISYDHSPYIMLVISLLIVCGSLGFIVIMDLIGYKKRHKLSLHSKLALIVTGILILFGMLLFFITRFSFYKSDFLVYFVQSLFFAITPRTAGFAIQDYSSLSQASLFLTIILMTIGGTSGSTAGGIKTTTIGVFILNIRAVIRREKHTRFGNRTIPQNLVKQSYESIFLYFSLVIISTFLLLVLEPNLKLDQVLFEVVSALSTVGLSMNVTPELSSASKGLIGLLMFIGRVGIFTIIYSLNTKNREEALYKYPEENVMVG</sequence>
<keyword evidence="9 10" id="KW-0472">Membrane</keyword>
<dbReference type="Pfam" id="PF02386">
    <property type="entry name" value="TrkH"/>
    <property type="match status" value="1"/>
</dbReference>
<evidence type="ECO:0000256" key="5">
    <source>
        <dbReference type="ARBA" id="ARBA00022692"/>
    </source>
</evidence>
<feature type="transmembrane region" description="Helical" evidence="10">
    <location>
        <begin position="231"/>
        <end position="253"/>
    </location>
</feature>
<dbReference type="InterPro" id="IPR003445">
    <property type="entry name" value="Cat_transpt"/>
</dbReference>
<keyword evidence="2" id="KW-0813">Transport</keyword>
<feature type="transmembrane region" description="Helical" evidence="10">
    <location>
        <begin position="48"/>
        <end position="67"/>
    </location>
</feature>
<evidence type="ECO:0000313" key="11">
    <source>
        <dbReference type="EMBL" id="MDT2667784.1"/>
    </source>
</evidence>
<feature type="transmembrane region" description="Helical" evidence="10">
    <location>
        <begin position="286"/>
        <end position="303"/>
    </location>
</feature>
<organism evidence="11 12">
    <name type="scientific">Lactococcus petauri</name>
    <dbReference type="NCBI Taxonomy" id="1940789"/>
    <lineage>
        <taxon>Bacteria</taxon>
        <taxon>Bacillati</taxon>
        <taxon>Bacillota</taxon>
        <taxon>Bacilli</taxon>
        <taxon>Lactobacillales</taxon>
        <taxon>Streptococcaceae</taxon>
        <taxon>Lactococcus</taxon>
    </lineage>
</organism>
<dbReference type="NCBIfam" id="TIGR00933">
    <property type="entry name" value="2a38"/>
    <property type="match status" value="1"/>
</dbReference>
<evidence type="ECO:0000256" key="4">
    <source>
        <dbReference type="ARBA" id="ARBA00022538"/>
    </source>
</evidence>
<accession>A0AAJ2J0G3</accession>
<protein>
    <submittedName>
        <fullName evidence="11">TrkH family potassium uptake protein</fullName>
    </submittedName>
</protein>
<feature type="transmembrane region" description="Helical" evidence="10">
    <location>
        <begin position="79"/>
        <end position="103"/>
    </location>
</feature>
<gene>
    <name evidence="11" type="ORF">P7D34_11280</name>
</gene>
<evidence type="ECO:0000256" key="9">
    <source>
        <dbReference type="ARBA" id="ARBA00023136"/>
    </source>
</evidence>
<name>A0AAJ2J0G3_9LACT</name>
<feature type="transmembrane region" description="Helical" evidence="10">
    <location>
        <begin position="348"/>
        <end position="369"/>
    </location>
</feature>
<dbReference type="AlphaFoldDB" id="A0AAJ2J0G3"/>